<dbReference type="GeneID" id="20668131"/>
<dbReference type="HOGENOM" id="CLU_2794245_0_0_1"/>
<feature type="transmembrane region" description="Helical" evidence="1">
    <location>
        <begin position="26"/>
        <end position="47"/>
    </location>
</feature>
<keyword evidence="1" id="KW-0472">Membrane</keyword>
<keyword evidence="1" id="KW-1133">Transmembrane helix</keyword>
<keyword evidence="1" id="KW-0812">Transmembrane</keyword>
<sequence>MLRAGPCATSHQLQARRVRRRPVRAYFLYFFFACFHLRRSSVLYTMLSRTHPARVRAHPQPTRHVVPS</sequence>
<dbReference type="AlphaFoldDB" id="W4KJN4"/>
<keyword evidence="3" id="KW-1185">Reference proteome</keyword>
<proteinExistence type="predicted"/>
<dbReference type="InParanoid" id="W4KJN4"/>
<gene>
    <name evidence="2" type="ORF">HETIRDRAFT_167726</name>
</gene>
<dbReference type="KEGG" id="hir:HETIRDRAFT_167726"/>
<organism evidence="2 3">
    <name type="scientific">Heterobasidion irregulare (strain TC 32-1)</name>
    <dbReference type="NCBI Taxonomy" id="747525"/>
    <lineage>
        <taxon>Eukaryota</taxon>
        <taxon>Fungi</taxon>
        <taxon>Dikarya</taxon>
        <taxon>Basidiomycota</taxon>
        <taxon>Agaricomycotina</taxon>
        <taxon>Agaricomycetes</taxon>
        <taxon>Russulales</taxon>
        <taxon>Bondarzewiaceae</taxon>
        <taxon>Heterobasidion</taxon>
        <taxon>Heterobasidion annosum species complex</taxon>
    </lineage>
</organism>
<accession>W4KJN4</accession>
<evidence type="ECO:0000313" key="2">
    <source>
        <dbReference type="EMBL" id="ETW86062.1"/>
    </source>
</evidence>
<evidence type="ECO:0000313" key="3">
    <source>
        <dbReference type="Proteomes" id="UP000030671"/>
    </source>
</evidence>
<evidence type="ECO:0000256" key="1">
    <source>
        <dbReference type="SAM" id="Phobius"/>
    </source>
</evidence>
<dbReference type="RefSeq" id="XP_009542844.1">
    <property type="nucleotide sequence ID" value="XM_009544549.1"/>
</dbReference>
<name>W4KJN4_HETIT</name>
<protein>
    <submittedName>
        <fullName evidence="2">Uncharacterized protein</fullName>
    </submittedName>
</protein>
<dbReference type="EMBL" id="KI925455">
    <property type="protein sequence ID" value="ETW86062.1"/>
    <property type="molecule type" value="Genomic_DNA"/>
</dbReference>
<reference evidence="2 3" key="1">
    <citation type="journal article" date="2012" name="New Phytol.">
        <title>Insight into trade-off between wood decay and parasitism from the genome of a fungal forest pathogen.</title>
        <authorList>
            <person name="Olson A."/>
            <person name="Aerts A."/>
            <person name="Asiegbu F."/>
            <person name="Belbahri L."/>
            <person name="Bouzid O."/>
            <person name="Broberg A."/>
            <person name="Canback B."/>
            <person name="Coutinho P.M."/>
            <person name="Cullen D."/>
            <person name="Dalman K."/>
            <person name="Deflorio G."/>
            <person name="van Diepen L.T."/>
            <person name="Dunand C."/>
            <person name="Duplessis S."/>
            <person name="Durling M."/>
            <person name="Gonthier P."/>
            <person name="Grimwood J."/>
            <person name="Fossdal C.G."/>
            <person name="Hansson D."/>
            <person name="Henrissat B."/>
            <person name="Hietala A."/>
            <person name="Himmelstrand K."/>
            <person name="Hoffmeister D."/>
            <person name="Hogberg N."/>
            <person name="James T.Y."/>
            <person name="Karlsson M."/>
            <person name="Kohler A."/>
            <person name="Kues U."/>
            <person name="Lee Y.H."/>
            <person name="Lin Y.C."/>
            <person name="Lind M."/>
            <person name="Lindquist E."/>
            <person name="Lombard V."/>
            <person name="Lucas S."/>
            <person name="Lunden K."/>
            <person name="Morin E."/>
            <person name="Murat C."/>
            <person name="Park J."/>
            <person name="Raffaello T."/>
            <person name="Rouze P."/>
            <person name="Salamov A."/>
            <person name="Schmutz J."/>
            <person name="Solheim H."/>
            <person name="Stahlberg J."/>
            <person name="Velez H."/>
            <person name="de Vries R.P."/>
            <person name="Wiebenga A."/>
            <person name="Woodward S."/>
            <person name="Yakovlev I."/>
            <person name="Garbelotto M."/>
            <person name="Martin F."/>
            <person name="Grigoriev I.V."/>
            <person name="Stenlid J."/>
        </authorList>
    </citation>
    <scope>NUCLEOTIDE SEQUENCE [LARGE SCALE GENOMIC DNA]</scope>
    <source>
        <strain evidence="2 3">TC 32-1</strain>
    </source>
</reference>
<dbReference type="Proteomes" id="UP000030671">
    <property type="component" value="Unassembled WGS sequence"/>
</dbReference>